<gene>
    <name evidence="2" type="ORF">NF557_16105</name>
</gene>
<organism evidence="2 3">
    <name type="scientific">Ornithinimicrobium cryptoxanthini</name>
    <dbReference type="NCBI Taxonomy" id="2934161"/>
    <lineage>
        <taxon>Bacteria</taxon>
        <taxon>Bacillati</taxon>
        <taxon>Actinomycetota</taxon>
        <taxon>Actinomycetes</taxon>
        <taxon>Micrococcales</taxon>
        <taxon>Ornithinimicrobiaceae</taxon>
        <taxon>Ornithinimicrobium</taxon>
    </lineage>
</organism>
<keyword evidence="1" id="KW-0812">Transmembrane</keyword>
<feature type="transmembrane region" description="Helical" evidence="1">
    <location>
        <begin position="60"/>
        <end position="85"/>
    </location>
</feature>
<evidence type="ECO:0000313" key="3">
    <source>
        <dbReference type="Proteomes" id="UP001056535"/>
    </source>
</evidence>
<reference evidence="2" key="1">
    <citation type="submission" date="2022-06" db="EMBL/GenBank/DDBJ databases">
        <title>Ornithinimicrobium JY.X270.</title>
        <authorList>
            <person name="Huang Y."/>
        </authorList>
    </citation>
    <scope>NUCLEOTIDE SEQUENCE</scope>
    <source>
        <strain evidence="2">JY.X270</strain>
    </source>
</reference>
<feature type="transmembrane region" description="Helical" evidence="1">
    <location>
        <begin position="25"/>
        <end position="48"/>
    </location>
</feature>
<dbReference type="Proteomes" id="UP001056535">
    <property type="component" value="Chromosome"/>
</dbReference>
<protein>
    <submittedName>
        <fullName evidence="2">Uncharacterized protein</fullName>
    </submittedName>
</protein>
<evidence type="ECO:0000313" key="2">
    <source>
        <dbReference type="EMBL" id="USQ76094.1"/>
    </source>
</evidence>
<name>A0ABY4YHD4_9MICO</name>
<dbReference type="EMBL" id="CP099490">
    <property type="protein sequence ID" value="USQ76094.1"/>
    <property type="molecule type" value="Genomic_DNA"/>
</dbReference>
<dbReference type="RefSeq" id="WP_252620789.1">
    <property type="nucleotide sequence ID" value="NZ_CP099490.1"/>
</dbReference>
<feature type="transmembrane region" description="Helical" evidence="1">
    <location>
        <begin position="97"/>
        <end position="119"/>
    </location>
</feature>
<feature type="transmembrane region" description="Helical" evidence="1">
    <location>
        <begin position="197"/>
        <end position="218"/>
    </location>
</feature>
<sequence length="300" mass="32000">MIGSAISFAVTPALTSLFTRGEFGAFSVTTAIVLSLASGALGRFASAALIAKAQTESQGLLALGVAMTMVCLILITVVAFAGQVFLHEHSPCHLHGLYPGVTLLITPVVAYQLLNAWAIRHFPYRAIANRHVPQSDSTATAQLIAKSLTSRAWRLVAGYFVGQLIGAVSLRFRADLFEKLEGAPVRKQSLVRRYRQFPLVVARTGFVNALGGQAPLLMVLGTYGATSSRLLALVTRVLAVPPMLLGLSTAPAYVSQLPQCKRDSEVERLLSPISLYNANAGSPHSSAFRNPSPTERATLC</sequence>
<keyword evidence="1" id="KW-0472">Membrane</keyword>
<evidence type="ECO:0000256" key="1">
    <source>
        <dbReference type="SAM" id="Phobius"/>
    </source>
</evidence>
<keyword evidence="3" id="KW-1185">Reference proteome</keyword>
<accession>A0ABY4YHD4</accession>
<keyword evidence="1" id="KW-1133">Transmembrane helix</keyword>
<feature type="transmembrane region" description="Helical" evidence="1">
    <location>
        <begin position="230"/>
        <end position="254"/>
    </location>
</feature>
<proteinExistence type="predicted"/>